<proteinExistence type="predicted"/>
<accession>A0A9D4AX22</accession>
<reference evidence="2" key="1">
    <citation type="submission" date="2021-09" db="EMBL/GenBank/DDBJ databases">
        <title>The genome of Mauremys mutica provides insights into the evolution of semi-aquatic lifestyle.</title>
        <authorList>
            <person name="Gong S."/>
            <person name="Gao Y."/>
        </authorList>
    </citation>
    <scope>NUCLEOTIDE SEQUENCE</scope>
    <source>
        <strain evidence="2">MM-2020</strain>
        <tissue evidence="2">Muscle</tissue>
    </source>
</reference>
<organism evidence="2 3">
    <name type="scientific">Mauremys mutica</name>
    <name type="common">yellowpond turtle</name>
    <dbReference type="NCBI Taxonomy" id="74926"/>
    <lineage>
        <taxon>Eukaryota</taxon>
        <taxon>Metazoa</taxon>
        <taxon>Chordata</taxon>
        <taxon>Craniata</taxon>
        <taxon>Vertebrata</taxon>
        <taxon>Euteleostomi</taxon>
        <taxon>Archelosauria</taxon>
        <taxon>Testudinata</taxon>
        <taxon>Testudines</taxon>
        <taxon>Cryptodira</taxon>
        <taxon>Durocryptodira</taxon>
        <taxon>Testudinoidea</taxon>
        <taxon>Geoemydidae</taxon>
        <taxon>Geoemydinae</taxon>
        <taxon>Mauremys</taxon>
    </lineage>
</organism>
<name>A0A9D4AX22_9SAUR</name>
<feature type="compositionally biased region" description="Polar residues" evidence="1">
    <location>
        <begin position="14"/>
        <end position="24"/>
    </location>
</feature>
<evidence type="ECO:0000313" key="3">
    <source>
        <dbReference type="Proteomes" id="UP000827986"/>
    </source>
</evidence>
<dbReference type="Proteomes" id="UP000827986">
    <property type="component" value="Unassembled WGS sequence"/>
</dbReference>
<gene>
    <name evidence="2" type="ORF">KIL84_017627</name>
</gene>
<evidence type="ECO:0000256" key="1">
    <source>
        <dbReference type="SAM" id="MobiDB-lite"/>
    </source>
</evidence>
<feature type="region of interest" description="Disordered" evidence="1">
    <location>
        <begin position="1"/>
        <end position="24"/>
    </location>
</feature>
<evidence type="ECO:0000313" key="2">
    <source>
        <dbReference type="EMBL" id="KAH1173788.1"/>
    </source>
</evidence>
<keyword evidence="3" id="KW-1185">Reference proteome</keyword>
<dbReference type="EMBL" id="JAHDVG010000482">
    <property type="protein sequence ID" value="KAH1173788.1"/>
    <property type="molecule type" value="Genomic_DNA"/>
</dbReference>
<dbReference type="AlphaFoldDB" id="A0A9D4AX22"/>
<sequence>MLARAGFYPRSTLHETGQQPGPFSSQHVEQLIQPSKRVRLNNTLELLCISCCRQHTCHASTCQGLALLIKKRVGVCGCDSANPNLNRQIAIILAIIISAFEPSPTVLGSQPFC</sequence>
<comment type="caution">
    <text evidence="2">The sequence shown here is derived from an EMBL/GenBank/DDBJ whole genome shotgun (WGS) entry which is preliminary data.</text>
</comment>
<protein>
    <submittedName>
        <fullName evidence="2">Uncharacterized protein</fullName>
    </submittedName>
</protein>